<evidence type="ECO:0000256" key="7">
    <source>
        <dbReference type="ARBA" id="ARBA00023136"/>
    </source>
</evidence>
<proteinExistence type="predicted"/>
<dbReference type="PRINTS" id="PR00603">
    <property type="entry name" value="CYTOCHROMEC1"/>
</dbReference>
<dbReference type="GO" id="GO:0046872">
    <property type="term" value="F:metal ion binding"/>
    <property type="evidence" value="ECO:0007669"/>
    <property type="project" value="UniProtKB-KW"/>
</dbReference>
<evidence type="ECO:0000256" key="5">
    <source>
        <dbReference type="ARBA" id="ARBA00022989"/>
    </source>
</evidence>
<feature type="transmembrane region" description="Helical" evidence="9">
    <location>
        <begin position="223"/>
        <end position="240"/>
    </location>
</feature>
<evidence type="ECO:0000256" key="9">
    <source>
        <dbReference type="SAM" id="Phobius"/>
    </source>
</evidence>
<organism evidence="11 12">
    <name type="scientific">Rickettsiella grylli</name>
    <dbReference type="NCBI Taxonomy" id="59196"/>
    <lineage>
        <taxon>Bacteria</taxon>
        <taxon>Pseudomonadati</taxon>
        <taxon>Pseudomonadota</taxon>
        <taxon>Gammaproteobacteria</taxon>
        <taxon>Legionellales</taxon>
        <taxon>Coxiellaceae</taxon>
        <taxon>Rickettsiella</taxon>
    </lineage>
</organism>
<dbReference type="PANTHER" id="PTHR10266">
    <property type="entry name" value="CYTOCHROME C1"/>
    <property type="match status" value="1"/>
</dbReference>
<keyword evidence="2 8" id="KW-0349">Heme</keyword>
<dbReference type="PANTHER" id="PTHR10266:SF3">
    <property type="entry name" value="CYTOCHROME C1, HEME PROTEIN, MITOCHONDRIAL"/>
    <property type="match status" value="1"/>
</dbReference>
<evidence type="ECO:0000256" key="2">
    <source>
        <dbReference type="ARBA" id="ARBA00022617"/>
    </source>
</evidence>
<feature type="domain" description="Cytochrome c" evidence="10">
    <location>
        <begin position="38"/>
        <end position="214"/>
    </location>
</feature>
<protein>
    <submittedName>
        <fullName evidence="11">Ubiquinol--Cytochrome c reductase, cytochrome c1 subunit</fullName>
        <ecNumber evidence="11">1.10.2.2</ecNumber>
    </submittedName>
</protein>
<feature type="binding site" description="covalent" evidence="8">
    <location>
        <position position="54"/>
    </location>
    <ligand>
        <name>heme c</name>
        <dbReference type="ChEBI" id="CHEBI:61717"/>
    </ligand>
</feature>
<dbReference type="Gene3D" id="1.10.760.10">
    <property type="entry name" value="Cytochrome c-like domain"/>
    <property type="match status" value="1"/>
</dbReference>
<dbReference type="EMBL" id="AAQJ02000001">
    <property type="protein sequence ID" value="EDP46693.1"/>
    <property type="molecule type" value="Genomic_DNA"/>
</dbReference>
<dbReference type="GO" id="GO:0016020">
    <property type="term" value="C:membrane"/>
    <property type="evidence" value="ECO:0007669"/>
    <property type="project" value="UniProtKB-SubCell"/>
</dbReference>
<keyword evidence="7 9" id="KW-0472">Membrane</keyword>
<comment type="caution">
    <text evidence="11">The sequence shown here is derived from an EMBL/GenBank/DDBJ whole genome shotgun (WGS) entry which is preliminary data.</text>
</comment>
<dbReference type="PROSITE" id="PS51007">
    <property type="entry name" value="CYTC"/>
    <property type="match status" value="1"/>
</dbReference>
<evidence type="ECO:0000256" key="8">
    <source>
        <dbReference type="PIRSR" id="PIRSR602326-1"/>
    </source>
</evidence>
<sequence>MWKLIISIFFLFNFIFLSRIIFLETKPLKSGIQQSDLASIQRGAKYFMNYCSGCHSLQHMRYNRLGIDLNIQNDKFNVATQKRLKNNLFFTQAKPSDKIKSNLWPKESLLWFGKPPPDLSLTTRARSTNWVYNYLISFYLDNTRPFGVNNRLIKNTAMPDPLAVIRINSAHTSSPTKDLKTINNVYSSTHHNKTKNLMLEETITDLVNFLAYTAEPTKNNRHLLGKKVCGFLLLFIYFAYNLKKRIWRDIENKNFS</sequence>
<keyword evidence="6 8" id="KW-0408">Iron</keyword>
<evidence type="ECO:0000256" key="3">
    <source>
        <dbReference type="ARBA" id="ARBA00022692"/>
    </source>
</evidence>
<keyword evidence="12" id="KW-1185">Reference proteome</keyword>
<evidence type="ECO:0000313" key="12">
    <source>
        <dbReference type="Proteomes" id="UP000054075"/>
    </source>
</evidence>
<evidence type="ECO:0000313" key="11">
    <source>
        <dbReference type="EMBL" id="EDP46693.1"/>
    </source>
</evidence>
<dbReference type="GO" id="GO:0009055">
    <property type="term" value="F:electron transfer activity"/>
    <property type="evidence" value="ECO:0007669"/>
    <property type="project" value="InterPro"/>
</dbReference>
<evidence type="ECO:0000256" key="1">
    <source>
        <dbReference type="ARBA" id="ARBA00004370"/>
    </source>
</evidence>
<dbReference type="Proteomes" id="UP000054075">
    <property type="component" value="Unassembled WGS sequence"/>
</dbReference>
<feature type="binding site" description="covalent" evidence="8">
    <location>
        <position position="51"/>
    </location>
    <ligand>
        <name>heme c</name>
        <dbReference type="ChEBI" id="CHEBI:61717"/>
    </ligand>
</feature>
<keyword evidence="4 8" id="KW-0479">Metal-binding</keyword>
<dbReference type="STRING" id="59196.RICGR_1318"/>
<dbReference type="SUPFAM" id="SSF46626">
    <property type="entry name" value="Cytochrome c"/>
    <property type="match status" value="1"/>
</dbReference>
<dbReference type="Pfam" id="PF02167">
    <property type="entry name" value="Cytochrom_C1"/>
    <property type="match status" value="1"/>
</dbReference>
<gene>
    <name evidence="11" type="primary">petC</name>
    <name evidence="11" type="ORF">RICGR_1318</name>
</gene>
<dbReference type="InterPro" id="IPR036909">
    <property type="entry name" value="Cyt_c-like_dom_sf"/>
</dbReference>
<evidence type="ECO:0000256" key="6">
    <source>
        <dbReference type="ARBA" id="ARBA00023004"/>
    </source>
</evidence>
<dbReference type="GO" id="GO:0016491">
    <property type="term" value="F:oxidoreductase activity"/>
    <property type="evidence" value="ECO:0007669"/>
    <property type="project" value="UniProtKB-KW"/>
</dbReference>
<reference evidence="11" key="2">
    <citation type="submission" date="2007-10" db="EMBL/GenBank/DDBJ databases">
        <authorList>
            <person name="Myers G.S."/>
        </authorList>
    </citation>
    <scope>NUCLEOTIDE SEQUENCE [LARGE SCALE GENOMIC DNA]</scope>
</reference>
<dbReference type="OrthoDB" id="9798864at2"/>
<keyword evidence="3 9" id="KW-0812">Transmembrane</keyword>
<dbReference type="RefSeq" id="WP_006035666.1">
    <property type="nucleotide sequence ID" value="NZ_AAQJ02000001.1"/>
</dbReference>
<keyword evidence="5 9" id="KW-1133">Transmembrane helix</keyword>
<evidence type="ECO:0000256" key="4">
    <source>
        <dbReference type="ARBA" id="ARBA00022723"/>
    </source>
</evidence>
<comment type="subcellular location">
    <subcellularLocation>
        <location evidence="1">Membrane</location>
    </subcellularLocation>
</comment>
<reference evidence="11" key="1">
    <citation type="submission" date="2006-04" db="EMBL/GenBank/DDBJ databases">
        <authorList>
            <person name="Seshadri R."/>
            <person name="Federici B.A."/>
        </authorList>
    </citation>
    <scope>NUCLEOTIDE SEQUENCE [LARGE SCALE GENOMIC DNA]</scope>
</reference>
<dbReference type="GO" id="GO:0020037">
    <property type="term" value="F:heme binding"/>
    <property type="evidence" value="ECO:0007669"/>
    <property type="project" value="InterPro"/>
</dbReference>
<feature type="binding site" description="covalent" evidence="8">
    <location>
        <position position="55"/>
    </location>
    <ligand>
        <name>heme c</name>
        <dbReference type="ChEBI" id="CHEBI:61717"/>
    </ligand>
</feature>
<comment type="cofactor">
    <cofactor evidence="8">
        <name>heme c</name>
        <dbReference type="ChEBI" id="CHEBI:61717"/>
    </cofactor>
    <text evidence="8">Binds 1 heme c group covalently per subunit.</text>
</comment>
<dbReference type="eggNOG" id="COG2857">
    <property type="taxonomic scope" value="Bacteria"/>
</dbReference>
<dbReference type="EC" id="1.10.2.2" evidence="11"/>
<dbReference type="InterPro" id="IPR002326">
    <property type="entry name" value="Cyt_c1"/>
</dbReference>
<keyword evidence="11" id="KW-0560">Oxidoreductase</keyword>
<evidence type="ECO:0000259" key="10">
    <source>
        <dbReference type="PROSITE" id="PS51007"/>
    </source>
</evidence>
<accession>A8PPJ9</accession>
<name>A8PPJ9_9COXI</name>
<dbReference type="AlphaFoldDB" id="A8PPJ9"/>
<dbReference type="InterPro" id="IPR009056">
    <property type="entry name" value="Cyt_c-like_dom"/>
</dbReference>